<dbReference type="EMBL" id="JAMTCK010000009">
    <property type="protein sequence ID" value="MCP2167242.1"/>
    <property type="molecule type" value="Genomic_DNA"/>
</dbReference>
<evidence type="ECO:0000259" key="2">
    <source>
        <dbReference type="Pfam" id="PF01145"/>
    </source>
</evidence>
<comment type="caution">
    <text evidence="3">The sequence shown here is derived from an EMBL/GenBank/DDBJ whole genome shotgun (WGS) entry which is preliminary data.</text>
</comment>
<dbReference type="Pfam" id="PF01145">
    <property type="entry name" value="Band_7"/>
    <property type="match status" value="1"/>
</dbReference>
<reference evidence="3" key="1">
    <citation type="submission" date="2022-06" db="EMBL/GenBank/DDBJ databases">
        <title>Genomic Encyclopedia of Archaeal and Bacterial Type Strains, Phase II (KMG-II): from individual species to whole genera.</title>
        <authorList>
            <person name="Goeker M."/>
        </authorList>
    </citation>
    <scope>NUCLEOTIDE SEQUENCE</scope>
    <source>
        <strain evidence="3">DSM 43935</strain>
    </source>
</reference>
<feature type="domain" description="Band 7" evidence="2">
    <location>
        <begin position="28"/>
        <end position="193"/>
    </location>
</feature>
<organism evidence="3 4">
    <name type="scientific">Goodfellowiella coeruleoviolacea</name>
    <dbReference type="NCBI Taxonomy" id="334858"/>
    <lineage>
        <taxon>Bacteria</taxon>
        <taxon>Bacillati</taxon>
        <taxon>Actinomycetota</taxon>
        <taxon>Actinomycetes</taxon>
        <taxon>Pseudonocardiales</taxon>
        <taxon>Pseudonocardiaceae</taxon>
        <taxon>Goodfellowiella</taxon>
    </lineage>
</organism>
<dbReference type="InterPro" id="IPR001107">
    <property type="entry name" value="Band_7"/>
</dbReference>
<dbReference type="SUPFAM" id="SSF117892">
    <property type="entry name" value="Band 7/SPFH domain"/>
    <property type="match status" value="1"/>
</dbReference>
<sequence>MIPQTYDPILKYRKGVTPYLGGPRRPEPGTALVLERRDGTLDVVLPGERPAAATLRRGGYRASYLIDMSSHELALAVAAPSADGWSFNVTLRFTCRVVDPRLIARVRYRDMARAVRQWMNDAIRGVTVARKAVELAQVESDIRALLRRAKSPDGLELSSFFVSVSVMDSEDLVAARRAVAIEEMNRAARRAVAAGTREDMLAHMMAINGGDPTAFLKFEREMQEQEDKARLEATRLVLESGTLSAAESAYVSGLLLNQAMPWSSRTLRSGRIRDQIRNTLPGSVHNGLPAIEAADSPAKQDDDSGGQRPYDAHG</sequence>
<dbReference type="AlphaFoldDB" id="A0AAE3KHU7"/>
<feature type="region of interest" description="Disordered" evidence="1">
    <location>
        <begin position="279"/>
        <end position="314"/>
    </location>
</feature>
<evidence type="ECO:0000313" key="3">
    <source>
        <dbReference type="EMBL" id="MCP2167242.1"/>
    </source>
</evidence>
<dbReference type="Proteomes" id="UP001206128">
    <property type="component" value="Unassembled WGS sequence"/>
</dbReference>
<dbReference type="InterPro" id="IPR036013">
    <property type="entry name" value="Band_7/SPFH_dom_sf"/>
</dbReference>
<proteinExistence type="predicted"/>
<name>A0AAE3KHU7_9PSEU</name>
<keyword evidence="4" id="KW-1185">Reference proteome</keyword>
<dbReference type="RefSeq" id="WP_253773917.1">
    <property type="nucleotide sequence ID" value="NZ_JAMTCK010000009.1"/>
</dbReference>
<accession>A0AAE3KHU7</accession>
<protein>
    <submittedName>
        <fullName evidence="3">SPFH domain / Band 7 family protein</fullName>
    </submittedName>
</protein>
<gene>
    <name evidence="3" type="ORF">LX83_004115</name>
</gene>
<evidence type="ECO:0000256" key="1">
    <source>
        <dbReference type="SAM" id="MobiDB-lite"/>
    </source>
</evidence>
<evidence type="ECO:0000313" key="4">
    <source>
        <dbReference type="Proteomes" id="UP001206128"/>
    </source>
</evidence>